<evidence type="ECO:0000256" key="1">
    <source>
        <dbReference type="ARBA" id="ARBA00022741"/>
    </source>
</evidence>
<reference evidence="5 6" key="1">
    <citation type="submission" date="2020-03" db="EMBL/GenBank/DDBJ databases">
        <title>Two novel Motilibacter sp.</title>
        <authorList>
            <person name="Liu S."/>
        </authorList>
    </citation>
    <scope>NUCLEOTIDE SEQUENCE [LARGE SCALE GENOMIC DNA]</scope>
    <source>
        <strain evidence="5 6">E257</strain>
    </source>
</reference>
<evidence type="ECO:0000256" key="2">
    <source>
        <dbReference type="ARBA" id="ARBA00022801"/>
    </source>
</evidence>
<dbReference type="NCBIfam" id="TIGR00724">
    <property type="entry name" value="urea_amlyse_rel"/>
    <property type="match status" value="1"/>
</dbReference>
<dbReference type="InterPro" id="IPR003778">
    <property type="entry name" value="CT_A_B"/>
</dbReference>
<feature type="domain" description="Carboxyltransferase" evidence="4">
    <location>
        <begin position="23"/>
        <end position="284"/>
    </location>
</feature>
<dbReference type="Pfam" id="PF02626">
    <property type="entry name" value="CT_A_B"/>
    <property type="match status" value="1"/>
</dbReference>
<dbReference type="EMBL" id="JAANNP010000001">
    <property type="protein sequence ID" value="NHC12893.1"/>
    <property type="molecule type" value="Genomic_DNA"/>
</dbReference>
<dbReference type="Gene3D" id="2.40.100.10">
    <property type="entry name" value="Cyclophilin-like"/>
    <property type="match status" value="1"/>
</dbReference>
<dbReference type="SUPFAM" id="SSF50891">
    <property type="entry name" value="Cyclophilin-like"/>
    <property type="match status" value="1"/>
</dbReference>
<name>A0ABX0GQZ9_9ACTN</name>
<accession>A0ABX0GQZ9</accession>
<sequence length="286" mass="29696">MIEVVHVAGLVTVQDSGRPGYGRWGVSPSGAADRSSHLLGARLVGNDGCAATLELTLGEVTLVAHERHIVAVTGAPAPITLDGAPMPSLRPLVLQPGHELRVGRATHGLRTYVSVAGGVDVPRILGSRSTDTLSGIGPPRPQVGDVLAVGAPTGRPVWDVDLPAEPHLGLAGSLAVRPGPRADWFEPQALRVLTGSDYEVTPDSNRVGARLHGPALVRRVSRELPPEGIVRGAVQVPAGGEPLVFLADHPVTGGYPVIGVLAPSDVDRLAQRRPGDVVRFRLVTGG</sequence>
<dbReference type="InterPro" id="IPR052708">
    <property type="entry name" value="PxpC"/>
</dbReference>
<evidence type="ECO:0000313" key="5">
    <source>
        <dbReference type="EMBL" id="NHC12893.1"/>
    </source>
</evidence>
<keyword evidence="1" id="KW-0547">Nucleotide-binding</keyword>
<keyword evidence="2" id="KW-0378">Hydrolase</keyword>
<dbReference type="SMART" id="SM00797">
    <property type="entry name" value="AHS2"/>
    <property type="match status" value="1"/>
</dbReference>
<keyword evidence="3" id="KW-0067">ATP-binding</keyword>
<dbReference type="InterPro" id="IPR029000">
    <property type="entry name" value="Cyclophilin-like_dom_sf"/>
</dbReference>
<dbReference type="Proteomes" id="UP000800981">
    <property type="component" value="Unassembled WGS sequence"/>
</dbReference>
<evidence type="ECO:0000256" key="3">
    <source>
        <dbReference type="ARBA" id="ARBA00022840"/>
    </source>
</evidence>
<gene>
    <name evidence="5" type="ORF">G9H71_03770</name>
</gene>
<organism evidence="5 6">
    <name type="scientific">Motilibacter deserti</name>
    <dbReference type="NCBI Taxonomy" id="2714956"/>
    <lineage>
        <taxon>Bacteria</taxon>
        <taxon>Bacillati</taxon>
        <taxon>Actinomycetota</taxon>
        <taxon>Actinomycetes</taxon>
        <taxon>Motilibacterales</taxon>
        <taxon>Motilibacteraceae</taxon>
        <taxon>Motilibacter</taxon>
    </lineage>
</organism>
<protein>
    <submittedName>
        <fullName evidence="5">Biotin-dependent carboxyltransferase family protein</fullName>
    </submittedName>
</protein>
<evidence type="ECO:0000259" key="4">
    <source>
        <dbReference type="SMART" id="SM00797"/>
    </source>
</evidence>
<keyword evidence="6" id="KW-1185">Reference proteome</keyword>
<proteinExistence type="predicted"/>
<evidence type="ECO:0000313" key="6">
    <source>
        <dbReference type="Proteomes" id="UP000800981"/>
    </source>
</evidence>
<dbReference type="PANTHER" id="PTHR43309:SF3">
    <property type="entry name" value="5-OXOPROLINASE SUBUNIT C"/>
    <property type="match status" value="1"/>
</dbReference>
<dbReference type="PANTHER" id="PTHR43309">
    <property type="entry name" value="5-OXOPROLINASE SUBUNIT C"/>
    <property type="match status" value="1"/>
</dbReference>
<comment type="caution">
    <text evidence="5">The sequence shown here is derived from an EMBL/GenBank/DDBJ whole genome shotgun (WGS) entry which is preliminary data.</text>
</comment>